<proteinExistence type="inferred from homology"/>
<dbReference type="PROSITE" id="PS01031">
    <property type="entry name" value="SHSP"/>
    <property type="match status" value="1"/>
</dbReference>
<dbReference type="FunFam" id="2.60.40.790:FF:000009">
    <property type="entry name" value="17.6 kDa class I heat shock protein-like"/>
    <property type="match status" value="1"/>
</dbReference>
<dbReference type="InterPro" id="IPR031107">
    <property type="entry name" value="Small_HSP"/>
</dbReference>
<name>A0A498IN78_MALDO</name>
<protein>
    <recommendedName>
        <fullName evidence="7">SHSP domain-containing protein</fullName>
    </recommendedName>
</protein>
<organism evidence="8 9">
    <name type="scientific">Malus domestica</name>
    <name type="common">Apple</name>
    <name type="synonym">Pyrus malus</name>
    <dbReference type="NCBI Taxonomy" id="3750"/>
    <lineage>
        <taxon>Eukaryota</taxon>
        <taxon>Viridiplantae</taxon>
        <taxon>Streptophyta</taxon>
        <taxon>Embryophyta</taxon>
        <taxon>Tracheophyta</taxon>
        <taxon>Spermatophyta</taxon>
        <taxon>Magnoliopsida</taxon>
        <taxon>eudicotyledons</taxon>
        <taxon>Gunneridae</taxon>
        <taxon>Pentapetalae</taxon>
        <taxon>rosids</taxon>
        <taxon>fabids</taxon>
        <taxon>Rosales</taxon>
        <taxon>Rosaceae</taxon>
        <taxon>Amygdaloideae</taxon>
        <taxon>Maleae</taxon>
        <taxon>Malus</taxon>
    </lineage>
</organism>
<dbReference type="AlphaFoldDB" id="A0A498IN78"/>
<dbReference type="CDD" id="cd06472">
    <property type="entry name" value="ACD_ScHsp26_like"/>
    <property type="match status" value="1"/>
</dbReference>
<dbReference type="EMBL" id="RDQH01000337">
    <property type="protein sequence ID" value="RXH84700.1"/>
    <property type="molecule type" value="Genomic_DNA"/>
</dbReference>
<evidence type="ECO:0000256" key="4">
    <source>
        <dbReference type="ARBA" id="ARBA00038789"/>
    </source>
</evidence>
<keyword evidence="2" id="KW-0963">Cytoplasm</keyword>
<reference evidence="8 9" key="1">
    <citation type="submission" date="2018-10" db="EMBL/GenBank/DDBJ databases">
        <title>A high-quality apple genome assembly.</title>
        <authorList>
            <person name="Hu J."/>
        </authorList>
    </citation>
    <scope>NUCLEOTIDE SEQUENCE [LARGE SCALE GENOMIC DNA]</scope>
    <source>
        <strain evidence="9">cv. HFTH1</strain>
        <tissue evidence="8">Young leaf</tissue>
    </source>
</reference>
<comment type="subunit">
    <text evidence="4">Forms oligomeric structures.</text>
</comment>
<evidence type="ECO:0000259" key="7">
    <source>
        <dbReference type="PROSITE" id="PS01031"/>
    </source>
</evidence>
<evidence type="ECO:0000256" key="5">
    <source>
        <dbReference type="PROSITE-ProRule" id="PRU00285"/>
    </source>
</evidence>
<evidence type="ECO:0000256" key="3">
    <source>
        <dbReference type="ARBA" id="ARBA00023016"/>
    </source>
</evidence>
<comment type="caution">
    <text evidence="8">The sequence shown here is derived from an EMBL/GenBank/DDBJ whole genome shotgun (WGS) entry which is preliminary data.</text>
</comment>
<dbReference type="STRING" id="3750.A0A498IN78"/>
<sequence length="212" mass="23946">MSLIPNSRRGSSSVFDPFSLNLWDPFKDFPFPSSSSLSAFPEFSRENSAFVNTRVDWKETPEAHVFKADVPGLKKEEVKVEVEDDRVLKISGERSVEKEDKNDKWHRVERSSGKFLRRFQLPENAKVDQIKAAMENGVLSVTVPKAELKNVDQDVCNVPRIPGRSPTISNGAPKCRCVIVGYVASQDFEPLSFDEEKICKNSKLVQISFYSS</sequence>
<comment type="similarity">
    <text evidence="5 6">Belongs to the small heat shock protein (HSP20) family.</text>
</comment>
<feature type="domain" description="SHSP" evidence="7">
    <location>
        <begin position="46"/>
        <end position="161"/>
    </location>
</feature>
<evidence type="ECO:0000313" key="8">
    <source>
        <dbReference type="EMBL" id="RXH84700.1"/>
    </source>
</evidence>
<evidence type="ECO:0000256" key="6">
    <source>
        <dbReference type="RuleBase" id="RU003616"/>
    </source>
</evidence>
<accession>A0A498IN78</accession>
<dbReference type="InterPro" id="IPR008978">
    <property type="entry name" value="HSP20-like_chaperone"/>
</dbReference>
<dbReference type="Pfam" id="PF00011">
    <property type="entry name" value="HSP20"/>
    <property type="match status" value="1"/>
</dbReference>
<dbReference type="SUPFAM" id="SSF49764">
    <property type="entry name" value="HSP20-like chaperones"/>
    <property type="match status" value="1"/>
</dbReference>
<evidence type="ECO:0000313" key="9">
    <source>
        <dbReference type="Proteomes" id="UP000290289"/>
    </source>
</evidence>
<evidence type="ECO:0000256" key="2">
    <source>
        <dbReference type="ARBA" id="ARBA00022490"/>
    </source>
</evidence>
<dbReference type="Gene3D" id="2.60.40.790">
    <property type="match status" value="1"/>
</dbReference>
<evidence type="ECO:0000256" key="1">
    <source>
        <dbReference type="ARBA" id="ARBA00004496"/>
    </source>
</evidence>
<dbReference type="PANTHER" id="PTHR11527">
    <property type="entry name" value="HEAT-SHOCK PROTEIN 20 FAMILY MEMBER"/>
    <property type="match status" value="1"/>
</dbReference>
<dbReference type="InterPro" id="IPR002068">
    <property type="entry name" value="A-crystallin/Hsp20_dom"/>
</dbReference>
<dbReference type="GO" id="GO:0005737">
    <property type="term" value="C:cytoplasm"/>
    <property type="evidence" value="ECO:0007669"/>
    <property type="project" value="UniProtKB-SubCell"/>
</dbReference>
<comment type="subcellular location">
    <subcellularLocation>
        <location evidence="1">Cytoplasm</location>
    </subcellularLocation>
</comment>
<gene>
    <name evidence="8" type="ORF">DVH24_032984</name>
</gene>
<keyword evidence="3" id="KW-0346">Stress response</keyword>
<keyword evidence="9" id="KW-1185">Reference proteome</keyword>
<dbReference type="Proteomes" id="UP000290289">
    <property type="component" value="Chromosome 11"/>
</dbReference>